<dbReference type="FunFam" id="2.40.30.10:FF:000023">
    <property type="entry name" value="tRNA-specific 2-thiouridylase MnmA"/>
    <property type="match status" value="1"/>
</dbReference>
<feature type="domain" description="tRNA-specific 2-thiouridylase MnmA-like C-terminal" evidence="9">
    <location>
        <begin position="74"/>
        <end position="149"/>
    </location>
</feature>
<keyword evidence="2" id="KW-0820">tRNA-binding</keyword>
<feature type="non-terminal residue" evidence="11">
    <location>
        <position position="1"/>
    </location>
</feature>
<keyword evidence="5" id="KW-0547">Nucleotide-binding</keyword>
<evidence type="ECO:0000256" key="7">
    <source>
        <dbReference type="ARBA" id="ARBA00022884"/>
    </source>
</evidence>
<dbReference type="GO" id="GO:0016783">
    <property type="term" value="F:sulfurtransferase activity"/>
    <property type="evidence" value="ECO:0007669"/>
    <property type="project" value="InterPro"/>
</dbReference>
<keyword evidence="4" id="KW-0819">tRNA processing</keyword>
<dbReference type="GO" id="GO:0005524">
    <property type="term" value="F:ATP binding"/>
    <property type="evidence" value="ECO:0007669"/>
    <property type="project" value="UniProtKB-KW"/>
</dbReference>
<keyword evidence="1" id="KW-0963">Cytoplasm</keyword>
<keyword evidence="8" id="KW-1015">Disulfide bond</keyword>
<dbReference type="InterPro" id="IPR046885">
    <property type="entry name" value="MnmA-like_C"/>
</dbReference>
<keyword evidence="3" id="KW-0808">Transferase</keyword>
<evidence type="ECO:0000256" key="3">
    <source>
        <dbReference type="ARBA" id="ARBA00022679"/>
    </source>
</evidence>
<dbReference type="AlphaFoldDB" id="X1M061"/>
<dbReference type="GO" id="GO:0002143">
    <property type="term" value="P:tRNA wobble position uridine thiolation"/>
    <property type="evidence" value="ECO:0007669"/>
    <property type="project" value="TreeGrafter"/>
</dbReference>
<accession>X1M061</accession>
<sequence length="150" mass="17063">TTINDFLARHIKQKLGKIVDAKGKTLGYHQGLTFYTIGQRKGIKLPGGPFYVLDKNLKKNVLIVTRNEKDLFKKELIAKNVNWISGKKPKLPLKIKAKIRYRHKPSLATIYKIQNTKYKILFRSPQRAITPGQSVVFYQGQELLGGGIIC</sequence>
<evidence type="ECO:0000256" key="6">
    <source>
        <dbReference type="ARBA" id="ARBA00022840"/>
    </source>
</evidence>
<gene>
    <name evidence="11" type="ORF">S06H3_02005</name>
</gene>
<evidence type="ECO:0000259" key="9">
    <source>
        <dbReference type="Pfam" id="PF20258"/>
    </source>
</evidence>
<comment type="caution">
    <text evidence="11">The sequence shown here is derived from an EMBL/GenBank/DDBJ whole genome shotgun (WGS) entry which is preliminary data.</text>
</comment>
<reference evidence="11" key="1">
    <citation type="journal article" date="2014" name="Front. Microbiol.">
        <title>High frequency of phylogenetically diverse reductive dehalogenase-homologous genes in deep subseafloor sedimentary metagenomes.</title>
        <authorList>
            <person name="Kawai M."/>
            <person name="Futagami T."/>
            <person name="Toyoda A."/>
            <person name="Takaki Y."/>
            <person name="Nishi S."/>
            <person name="Hori S."/>
            <person name="Arai W."/>
            <person name="Tsubouchi T."/>
            <person name="Morono Y."/>
            <person name="Uchiyama I."/>
            <person name="Ito T."/>
            <person name="Fujiyama A."/>
            <person name="Inagaki F."/>
            <person name="Takami H."/>
        </authorList>
    </citation>
    <scope>NUCLEOTIDE SEQUENCE</scope>
    <source>
        <strain evidence="11">Expedition CK06-06</strain>
    </source>
</reference>
<evidence type="ECO:0000256" key="4">
    <source>
        <dbReference type="ARBA" id="ARBA00022694"/>
    </source>
</evidence>
<protein>
    <recommendedName>
        <fullName evidence="12">tRNA 2-thiouridine(34) synthase MnmA</fullName>
    </recommendedName>
</protein>
<dbReference type="EMBL" id="BARV01000550">
    <property type="protein sequence ID" value="GAH99788.1"/>
    <property type="molecule type" value="Genomic_DNA"/>
</dbReference>
<dbReference type="InterPro" id="IPR023382">
    <property type="entry name" value="MnmA-like_central_sf"/>
</dbReference>
<dbReference type="InterPro" id="IPR046884">
    <property type="entry name" value="MnmA-like_central"/>
</dbReference>
<evidence type="ECO:0000256" key="2">
    <source>
        <dbReference type="ARBA" id="ARBA00022555"/>
    </source>
</evidence>
<dbReference type="FunFam" id="2.30.30.280:FF:000001">
    <property type="entry name" value="tRNA-specific 2-thiouridylase MnmA"/>
    <property type="match status" value="1"/>
</dbReference>
<dbReference type="GO" id="GO:0000049">
    <property type="term" value="F:tRNA binding"/>
    <property type="evidence" value="ECO:0007669"/>
    <property type="project" value="UniProtKB-KW"/>
</dbReference>
<dbReference type="Pfam" id="PF20258">
    <property type="entry name" value="tRNA_Me_trans_C"/>
    <property type="match status" value="1"/>
</dbReference>
<dbReference type="PANTHER" id="PTHR11933:SF5">
    <property type="entry name" value="MITOCHONDRIAL TRNA-SPECIFIC 2-THIOURIDYLASE 1"/>
    <property type="match status" value="1"/>
</dbReference>
<evidence type="ECO:0008006" key="12">
    <source>
        <dbReference type="Google" id="ProtNLM"/>
    </source>
</evidence>
<dbReference type="PANTHER" id="PTHR11933">
    <property type="entry name" value="TRNA 5-METHYLAMINOMETHYL-2-THIOURIDYLATE -METHYLTRANSFERASE"/>
    <property type="match status" value="1"/>
</dbReference>
<dbReference type="Gene3D" id="2.30.30.280">
    <property type="entry name" value="Adenine nucleotide alpha hydrolases-like domains"/>
    <property type="match status" value="1"/>
</dbReference>
<evidence type="ECO:0000256" key="8">
    <source>
        <dbReference type="ARBA" id="ARBA00023157"/>
    </source>
</evidence>
<evidence type="ECO:0000259" key="10">
    <source>
        <dbReference type="Pfam" id="PF20259"/>
    </source>
</evidence>
<proteinExistence type="predicted"/>
<feature type="domain" description="tRNA-specific 2-thiouridylase MnmA-like central" evidence="10">
    <location>
        <begin position="4"/>
        <end position="65"/>
    </location>
</feature>
<evidence type="ECO:0000256" key="1">
    <source>
        <dbReference type="ARBA" id="ARBA00022490"/>
    </source>
</evidence>
<dbReference type="Pfam" id="PF20259">
    <property type="entry name" value="tRNA_Me_trans_M"/>
    <property type="match status" value="1"/>
</dbReference>
<dbReference type="Gene3D" id="2.40.30.10">
    <property type="entry name" value="Translation factors"/>
    <property type="match status" value="1"/>
</dbReference>
<evidence type="ECO:0000313" key="11">
    <source>
        <dbReference type="EMBL" id="GAH99788.1"/>
    </source>
</evidence>
<keyword evidence="6" id="KW-0067">ATP-binding</keyword>
<organism evidence="11">
    <name type="scientific">marine sediment metagenome</name>
    <dbReference type="NCBI Taxonomy" id="412755"/>
    <lineage>
        <taxon>unclassified sequences</taxon>
        <taxon>metagenomes</taxon>
        <taxon>ecological metagenomes</taxon>
    </lineage>
</organism>
<name>X1M061_9ZZZZ</name>
<evidence type="ECO:0000256" key="5">
    <source>
        <dbReference type="ARBA" id="ARBA00022741"/>
    </source>
</evidence>
<keyword evidence="7" id="KW-0694">RNA-binding</keyword>